<reference evidence="5 6" key="1">
    <citation type="submission" date="2017-02" db="EMBL/GenBank/DDBJ databases">
        <title>Legionella quilivanii strain from human: case report and whole genome sequencing analysis.</title>
        <authorList>
            <person name="Lalancette C."/>
            <person name="Leduc J.-M."/>
            <person name="Levesque S."/>
            <person name="Fournier E."/>
            <person name="Saoud J."/>
            <person name="Faucher S.P."/>
            <person name="Bernard K."/>
            <person name="Martineau C."/>
            <person name="Longtin J."/>
        </authorList>
    </citation>
    <scope>NUCLEOTIDE SEQUENCE [LARGE SCALE GENOMIC DNA]</scope>
    <source>
        <strain evidence="5 6">ID143958</strain>
    </source>
</reference>
<dbReference type="Gene3D" id="3.60.21.10">
    <property type="match status" value="1"/>
</dbReference>
<evidence type="ECO:0000256" key="2">
    <source>
        <dbReference type="ARBA" id="ARBA00023180"/>
    </source>
</evidence>
<dbReference type="InterPro" id="IPR004843">
    <property type="entry name" value="Calcineurin-like_PHP"/>
</dbReference>
<keyword evidence="2" id="KW-0325">Glycoprotein</keyword>
<dbReference type="RefSeq" id="WP_112218903.1">
    <property type="nucleotide sequence ID" value="NZ_MVJN01000003.1"/>
</dbReference>
<organism evidence="5 6">
    <name type="scientific">Legionella quinlivanii</name>
    <dbReference type="NCBI Taxonomy" id="45073"/>
    <lineage>
        <taxon>Bacteria</taxon>
        <taxon>Pseudomonadati</taxon>
        <taxon>Pseudomonadota</taxon>
        <taxon>Gammaproteobacteria</taxon>
        <taxon>Legionellales</taxon>
        <taxon>Legionellaceae</taxon>
        <taxon>Legionella</taxon>
    </lineage>
</organism>
<dbReference type="GO" id="GO:0016787">
    <property type="term" value="F:hydrolase activity"/>
    <property type="evidence" value="ECO:0007669"/>
    <property type="project" value="UniProtKB-KW"/>
</dbReference>
<dbReference type="Proteomes" id="UP000249458">
    <property type="component" value="Unassembled WGS sequence"/>
</dbReference>
<feature type="signal peptide" evidence="3">
    <location>
        <begin position="1"/>
        <end position="25"/>
    </location>
</feature>
<gene>
    <name evidence="5" type="ORF">B1207_05095</name>
</gene>
<feature type="chain" id="PRO_5016882733" description="Calcineurin-like phosphoesterase domain-containing protein" evidence="3">
    <location>
        <begin position="26"/>
        <end position="413"/>
    </location>
</feature>
<evidence type="ECO:0000256" key="1">
    <source>
        <dbReference type="ARBA" id="ARBA00022801"/>
    </source>
</evidence>
<proteinExistence type="predicted"/>
<dbReference type="InterPro" id="IPR029052">
    <property type="entry name" value="Metallo-depent_PP-like"/>
</dbReference>
<evidence type="ECO:0000256" key="3">
    <source>
        <dbReference type="SAM" id="SignalP"/>
    </source>
</evidence>
<feature type="domain" description="Calcineurin-like phosphoesterase" evidence="4">
    <location>
        <begin position="36"/>
        <end position="279"/>
    </location>
</feature>
<name>A0A364LLD5_9GAMM</name>
<dbReference type="AlphaFoldDB" id="A0A364LLD5"/>
<sequence>MMNTKKLMMVMAASLLYAVNIPAIAANNSNQAELFLISDPHMDVTLRKTTNINPPADLRNELDQRSYQTLISKLGEQVDLKRSANPSVVLLGDLPAHNGYSRKTSRDDINGVFEALQEKINPAPFFSVFGNNDSLQRNYGPFSYRDDSAYTLLQAITGNGNGFLSTGNKCPYKGQACISSENKKYGYYSAYLGDHLKMLSLNSVLFVNRPSFSPSREGAREEMQWLESQLKSSRAKNNSVVLAMHVPPQSWETDYQNSFKKIIKAYPEVVIGMMAAHSHYDEIHAMVVGNKSYVIPIVYSAGLGVDHGNASSFKTLSFSRSNSGSAWRLKDYVTYHFIGKNADSSKLLPYYDFTQAFCGKTSGETVSECLKKHISNNKFDGNTSTLMSKHYTAGNPNNNRRTDPSSKWIMVVK</sequence>
<keyword evidence="3" id="KW-0732">Signal</keyword>
<dbReference type="PANTHER" id="PTHR10340:SF57">
    <property type="entry name" value="METALLOPHOS DOMAIN-CONTAINING PROTEIN"/>
    <property type="match status" value="1"/>
</dbReference>
<keyword evidence="1" id="KW-0378">Hydrolase</keyword>
<dbReference type="EMBL" id="MVJN01000003">
    <property type="protein sequence ID" value="RAP37551.1"/>
    <property type="molecule type" value="Genomic_DNA"/>
</dbReference>
<comment type="caution">
    <text evidence="5">The sequence shown here is derived from an EMBL/GenBank/DDBJ whole genome shotgun (WGS) entry which is preliminary data.</text>
</comment>
<dbReference type="Pfam" id="PF00149">
    <property type="entry name" value="Metallophos"/>
    <property type="match status" value="1"/>
</dbReference>
<dbReference type="SUPFAM" id="SSF56300">
    <property type="entry name" value="Metallo-dependent phosphatases"/>
    <property type="match status" value="1"/>
</dbReference>
<evidence type="ECO:0000313" key="6">
    <source>
        <dbReference type="Proteomes" id="UP000249458"/>
    </source>
</evidence>
<evidence type="ECO:0000259" key="4">
    <source>
        <dbReference type="Pfam" id="PF00149"/>
    </source>
</evidence>
<evidence type="ECO:0000313" key="5">
    <source>
        <dbReference type="EMBL" id="RAP37551.1"/>
    </source>
</evidence>
<protein>
    <recommendedName>
        <fullName evidence="4">Calcineurin-like phosphoesterase domain-containing protein</fullName>
    </recommendedName>
</protein>
<accession>A0A364LLD5</accession>
<dbReference type="PANTHER" id="PTHR10340">
    <property type="entry name" value="SPHINGOMYELIN PHOSPHODIESTERASE"/>
    <property type="match status" value="1"/>
</dbReference>